<feature type="non-terminal residue" evidence="2">
    <location>
        <position position="1"/>
    </location>
</feature>
<evidence type="ECO:0000313" key="2">
    <source>
        <dbReference type="EMBL" id="CAI9600352.1"/>
    </source>
</evidence>
<sequence>VAVCCLSPCPVVGCRLLPKPQSRGRLPPVARGPCPVVGCRLLPEPLPSVSNPLSSHGGSSAEAPSLGGEIA</sequence>
<evidence type="ECO:0000313" key="3">
    <source>
        <dbReference type="Proteomes" id="UP001162483"/>
    </source>
</evidence>
<feature type="non-terminal residue" evidence="2">
    <location>
        <position position="71"/>
    </location>
</feature>
<accession>A0ABN9FWN9</accession>
<evidence type="ECO:0000256" key="1">
    <source>
        <dbReference type="SAM" id="MobiDB-lite"/>
    </source>
</evidence>
<comment type="caution">
    <text evidence="2">The sequence shown here is derived from an EMBL/GenBank/DDBJ whole genome shotgun (WGS) entry which is preliminary data.</text>
</comment>
<dbReference type="EMBL" id="CATNWA010017425">
    <property type="protein sequence ID" value="CAI9600352.1"/>
    <property type="molecule type" value="Genomic_DNA"/>
</dbReference>
<protein>
    <submittedName>
        <fullName evidence="2">Uncharacterized protein</fullName>
    </submittedName>
</protein>
<keyword evidence="3" id="KW-1185">Reference proteome</keyword>
<name>A0ABN9FWN9_9NEOB</name>
<organism evidence="2 3">
    <name type="scientific">Staurois parvus</name>
    <dbReference type="NCBI Taxonomy" id="386267"/>
    <lineage>
        <taxon>Eukaryota</taxon>
        <taxon>Metazoa</taxon>
        <taxon>Chordata</taxon>
        <taxon>Craniata</taxon>
        <taxon>Vertebrata</taxon>
        <taxon>Euteleostomi</taxon>
        <taxon>Amphibia</taxon>
        <taxon>Batrachia</taxon>
        <taxon>Anura</taxon>
        <taxon>Neobatrachia</taxon>
        <taxon>Ranoidea</taxon>
        <taxon>Ranidae</taxon>
        <taxon>Staurois</taxon>
    </lineage>
</organism>
<reference evidence="2" key="1">
    <citation type="submission" date="2023-05" db="EMBL/GenBank/DDBJ databases">
        <authorList>
            <person name="Stuckert A."/>
        </authorList>
    </citation>
    <scope>NUCLEOTIDE SEQUENCE</scope>
</reference>
<gene>
    <name evidence="2" type="ORF">SPARVUS_LOCUS12735879</name>
</gene>
<dbReference type="Proteomes" id="UP001162483">
    <property type="component" value="Unassembled WGS sequence"/>
</dbReference>
<feature type="region of interest" description="Disordered" evidence="1">
    <location>
        <begin position="50"/>
        <end position="71"/>
    </location>
</feature>
<proteinExistence type="predicted"/>